<evidence type="ECO:0000313" key="3">
    <source>
        <dbReference type="EMBL" id="KAF7715512.1"/>
    </source>
</evidence>
<comment type="caution">
    <text evidence="3">The sequence shown here is derived from an EMBL/GenBank/DDBJ whole genome shotgun (WGS) entry which is preliminary data.</text>
</comment>
<dbReference type="Pfam" id="PF00551">
    <property type="entry name" value="Formyl_trans_N"/>
    <property type="match status" value="1"/>
</dbReference>
<dbReference type="Gene3D" id="3.40.50.12230">
    <property type="match status" value="1"/>
</dbReference>
<evidence type="ECO:0000256" key="1">
    <source>
        <dbReference type="ARBA" id="ARBA00012261"/>
    </source>
</evidence>
<organism evidence="3 4">
    <name type="scientific">Penicillium ucsense</name>
    <dbReference type="NCBI Taxonomy" id="2839758"/>
    <lineage>
        <taxon>Eukaryota</taxon>
        <taxon>Fungi</taxon>
        <taxon>Dikarya</taxon>
        <taxon>Ascomycota</taxon>
        <taxon>Pezizomycotina</taxon>
        <taxon>Eurotiomycetes</taxon>
        <taxon>Eurotiomycetidae</taxon>
        <taxon>Eurotiales</taxon>
        <taxon>Aspergillaceae</taxon>
        <taxon>Penicillium</taxon>
    </lineage>
</organism>
<dbReference type="SUPFAM" id="SSF53328">
    <property type="entry name" value="Formyltransferase"/>
    <property type="match status" value="1"/>
</dbReference>
<dbReference type="CDD" id="cd08646">
    <property type="entry name" value="FMT_core_Met-tRNA-FMT_N"/>
    <property type="match status" value="1"/>
</dbReference>
<protein>
    <recommendedName>
        <fullName evidence="1">methionyl-tRNA formyltransferase</fullName>
        <ecNumber evidence="1">2.1.2.9</ecNumber>
    </recommendedName>
</protein>
<accession>A0A8J8W575</accession>
<gene>
    <name evidence="3" type="ORF">PECM_006835</name>
</gene>
<sequence>MLIVSRSQSLGLCRTLSASRWLNSRCYATRSFDPLRILFCGSDDFSIASLKALHEYKLNYPTQISSIDVVCRPGKRVGRGLKKIREMPIKEAASALSLPIHEIDTFRGWTPPETPYGPINLIIAVSFGLFVPPRLLNASKYGGLNVHPSLLPDFRGPAPLHHTLLAGRTKTGVTLQTLDHKSFDHGTILAQTPAPGFDIPNSDTCTVPELTSLVSAKGAQLLFDGIQQGLFVPPVKNAGWAKESETRSLIHAAKIQPEDRHINWESWTSVDFNRRNRVLGNLWSRALVASKPAEEPVAYQQKRVILTDVEQVEPPKGSEIFAIVPGLPFANAPCPVEPRKSRSLFVFTKDGKALLIKSLKVEGEPVAEGLRAAVKARMFGDRSITSEGFEFTPFRNPLV</sequence>
<dbReference type="GO" id="GO:0004479">
    <property type="term" value="F:methionyl-tRNA formyltransferase activity"/>
    <property type="evidence" value="ECO:0007669"/>
    <property type="project" value="UniProtKB-EC"/>
</dbReference>
<evidence type="ECO:0000313" key="4">
    <source>
        <dbReference type="Proteomes" id="UP000631181"/>
    </source>
</evidence>
<feature type="domain" description="Formyl transferase N-terminal" evidence="2">
    <location>
        <begin position="64"/>
        <end position="193"/>
    </location>
</feature>
<dbReference type="PANTHER" id="PTHR11138">
    <property type="entry name" value="METHIONYL-TRNA FORMYLTRANSFERASE"/>
    <property type="match status" value="1"/>
</dbReference>
<name>A0A8J8W575_9EURO</name>
<dbReference type="PANTHER" id="PTHR11138:SF5">
    <property type="entry name" value="METHIONYL-TRNA FORMYLTRANSFERASE, MITOCHONDRIAL"/>
    <property type="match status" value="1"/>
</dbReference>
<reference evidence="3" key="1">
    <citation type="journal article" date="2020" name="Front. Microbiol.">
        <title>Gene regulatory networks of Penicillium echinulatum 2HH and Penicillium oxalicum 114-2 inferred by a computational biology approach.</title>
        <authorList>
            <person name="Lenz A.R."/>
            <person name="Galan-Vasquez E."/>
            <person name="Balbinot E."/>
            <person name="De Abreu F.P."/>
            <person name="De Oliveira N.S."/>
            <person name="Da Rosa L.O."/>
            <person name="De Avila E Silva S."/>
            <person name="Camassola M."/>
            <person name="Dillon A.J.P."/>
            <person name="Perez-Rueda E."/>
        </authorList>
    </citation>
    <scope>NUCLEOTIDE SEQUENCE</scope>
    <source>
        <strain evidence="3">S1M29</strain>
    </source>
</reference>
<dbReference type="EMBL" id="WIWV01000058">
    <property type="protein sequence ID" value="KAF7715512.1"/>
    <property type="molecule type" value="Genomic_DNA"/>
</dbReference>
<dbReference type="Proteomes" id="UP000631181">
    <property type="component" value="Unassembled WGS sequence"/>
</dbReference>
<keyword evidence="3" id="KW-0808">Transferase</keyword>
<proteinExistence type="predicted"/>
<dbReference type="InterPro" id="IPR002376">
    <property type="entry name" value="Formyl_transf_N"/>
</dbReference>
<keyword evidence="4" id="KW-1185">Reference proteome</keyword>
<dbReference type="OrthoDB" id="10268103at2759"/>
<dbReference type="InterPro" id="IPR041711">
    <property type="entry name" value="Met-tRNA-FMT_N"/>
</dbReference>
<dbReference type="GO" id="GO:0005739">
    <property type="term" value="C:mitochondrion"/>
    <property type="evidence" value="ECO:0007669"/>
    <property type="project" value="TreeGrafter"/>
</dbReference>
<dbReference type="InterPro" id="IPR036477">
    <property type="entry name" value="Formyl_transf_N_sf"/>
</dbReference>
<dbReference type="EC" id="2.1.2.9" evidence="1"/>
<evidence type="ECO:0000259" key="2">
    <source>
        <dbReference type="Pfam" id="PF00551"/>
    </source>
</evidence>
<dbReference type="AlphaFoldDB" id="A0A8J8W575"/>